<dbReference type="Proteomes" id="UP000286931">
    <property type="component" value="Unassembled WGS sequence"/>
</dbReference>
<comment type="caution">
    <text evidence="2">The sequence shown here is derived from an EMBL/GenBank/DDBJ whole genome shotgun (WGS) entry which is preliminary data.</text>
</comment>
<dbReference type="EMBL" id="BIFH01000049">
    <property type="protein sequence ID" value="GCE01503.1"/>
    <property type="molecule type" value="Genomic_DNA"/>
</dbReference>
<organism evidence="2 3">
    <name type="scientific">Embleya hyalina</name>
    <dbReference type="NCBI Taxonomy" id="516124"/>
    <lineage>
        <taxon>Bacteria</taxon>
        <taxon>Bacillati</taxon>
        <taxon>Actinomycetota</taxon>
        <taxon>Actinomycetes</taxon>
        <taxon>Kitasatosporales</taxon>
        <taxon>Streptomycetaceae</taxon>
        <taxon>Embleya</taxon>
    </lineage>
</organism>
<accession>A0A401Z3S7</accession>
<dbReference type="OrthoDB" id="4350624at2"/>
<evidence type="ECO:0008006" key="4">
    <source>
        <dbReference type="Google" id="ProtNLM"/>
    </source>
</evidence>
<proteinExistence type="predicted"/>
<keyword evidence="3" id="KW-1185">Reference proteome</keyword>
<dbReference type="AlphaFoldDB" id="A0A401Z3S7"/>
<sequence length="185" mass="18507">MTRSRLATTAVACTVGAWAAVTALSTSAYAIPPESRAVGISCADSSGMIFAGPSLVSGTLTSSAPSPSLPQKLKLGLTITNPANIAPNSATMVFRTVQTSGGGSGVGTVFDFAGTTHPAWGPVPPMVMGPLSAPVRIPAGTALRLKTTTGTPSAANWSIKVHNPVAGNDIYCVGSQNGGSADFTF</sequence>
<feature type="signal peptide" evidence="1">
    <location>
        <begin position="1"/>
        <end position="19"/>
    </location>
</feature>
<keyword evidence="1" id="KW-0732">Signal</keyword>
<evidence type="ECO:0000256" key="1">
    <source>
        <dbReference type="SAM" id="SignalP"/>
    </source>
</evidence>
<evidence type="ECO:0000313" key="3">
    <source>
        <dbReference type="Proteomes" id="UP000286931"/>
    </source>
</evidence>
<gene>
    <name evidence="2" type="ORF">EHYA_09269</name>
</gene>
<feature type="chain" id="PRO_5019542765" description="Secreted protein" evidence="1">
    <location>
        <begin position="20"/>
        <end position="185"/>
    </location>
</feature>
<protein>
    <recommendedName>
        <fullName evidence="4">Secreted protein</fullName>
    </recommendedName>
</protein>
<name>A0A401Z3S7_9ACTN</name>
<reference evidence="2 3" key="1">
    <citation type="submission" date="2018-12" db="EMBL/GenBank/DDBJ databases">
        <title>Draft genome sequence of Embleya hyalina NBRC 13850T.</title>
        <authorList>
            <person name="Komaki H."/>
            <person name="Hosoyama A."/>
            <person name="Kimura A."/>
            <person name="Ichikawa N."/>
            <person name="Tamura T."/>
        </authorList>
    </citation>
    <scope>NUCLEOTIDE SEQUENCE [LARGE SCALE GENOMIC DNA]</scope>
    <source>
        <strain evidence="2 3">NBRC 13850</strain>
    </source>
</reference>
<dbReference type="RefSeq" id="WP_126643120.1">
    <property type="nucleotide sequence ID" value="NZ_BIFH01000049.1"/>
</dbReference>
<evidence type="ECO:0000313" key="2">
    <source>
        <dbReference type="EMBL" id="GCE01503.1"/>
    </source>
</evidence>